<dbReference type="InterPro" id="IPR012341">
    <property type="entry name" value="6hp_glycosidase-like_sf"/>
</dbReference>
<dbReference type="GO" id="GO:0004573">
    <property type="term" value="F:Glc3Man9GlcNAc2 oligosaccharide glucosidase activity"/>
    <property type="evidence" value="ECO:0007669"/>
    <property type="project" value="InterPro"/>
</dbReference>
<dbReference type="PANTHER" id="PTHR10412">
    <property type="entry name" value="MANNOSYL-OLIGOSACCHARIDE GLUCOSIDASE"/>
    <property type="match status" value="1"/>
</dbReference>
<dbReference type="Gene3D" id="1.50.10.10">
    <property type="match status" value="1"/>
</dbReference>
<dbReference type="Proteomes" id="UP000292958">
    <property type="component" value="Unassembled WGS sequence"/>
</dbReference>
<dbReference type="GO" id="GO:0009311">
    <property type="term" value="P:oligosaccharide metabolic process"/>
    <property type="evidence" value="ECO:0007669"/>
    <property type="project" value="InterPro"/>
</dbReference>
<dbReference type="PANTHER" id="PTHR10412:SF10">
    <property type="entry name" value="GLYCOSYL HYDROLASE FAMILY 63 C-TERMINAL DOMAIN-CONTAINING PROTEIN"/>
    <property type="match status" value="1"/>
</dbReference>
<dbReference type="SUPFAM" id="SSF48208">
    <property type="entry name" value="Six-hairpin glycosidases"/>
    <property type="match status" value="1"/>
</dbReference>
<keyword evidence="3" id="KW-1185">Reference proteome</keyword>
<feature type="domain" description="Mannosylglycerate hydrolase MGH1-like glycoside hydrolase" evidence="1">
    <location>
        <begin position="690"/>
        <end position="863"/>
    </location>
</feature>
<evidence type="ECO:0000313" key="2">
    <source>
        <dbReference type="EMBL" id="RZU42693.1"/>
    </source>
</evidence>
<dbReference type="Pfam" id="PF22422">
    <property type="entry name" value="MGH1-like_GH"/>
    <property type="match status" value="2"/>
</dbReference>
<sequence length="914" mass="104251">MAGVEQVRLQEAKSGTKAWKLWGPYLSERQWGTVREDYSPNGDAWNYFTHDQARSRAYKWGEDGIAGISDDHQHLCFALALWNGKDPILKERLFGLTNSEGNHGEDVKEYYFYLDSTPTHSYMKYLYKYPQEAFPYDDLVATNAKRTKFEREYELLDTGIFEEDRYFDVFVEYAKADADEILIRITAVNRGKKAATLHLLPTLWFRNTWWQGKDQPRPQIQARSGRVVGASYGRLGEYFLHCEGAPELLFTENESNQKRLSGAVNSTPFVKDAFHEYLIHGVKDAVNPEQTGTKAAALYEMEVPAGGEMVVKLRLSRSAEMVAPFGAGFDGAFTERIEEADEFYKAVCPPSCESGDQMIIRQALAGMLWSKQFYYFDLDLWLREHGYSPTGPGRRLTMRNAPWFHMLNADIISMPDKWEYPWYAAWDLAFHTVALAMVDVEFAKEQLELMVSETYLHPNGQLPAYEWNFGDVNPPVHAWAVMYVYLTEMSLRGGEGDVEFLKSSFRKLLLNFTWWVNRKDRSGHNIFEGGFLGLDNIGVFDRSATLPDGGYLEQADGTAWMAMFSQNMLTIALELASVDESYEDVAVKFLEHFLWISGAMNPQGDSANELWDHEDAFFYDVLYMPDGTGCRLRMKSMVGLLPLVAVSILPSELVRKYPRLMERVKNFFERRPELAANLHEPGVPGEYGRLMLSVLNRDNLKRVLERMLDEEQFLAPNGIRSISREHLDHPYVFDVQGTRHTVQYEPAESTTRLFGGNSNWRGPIWMPVNGLLIRALLLMFQYYGDSFKVECPTGSGVEKNLFEVAHEIGERLANTFRVNEEGKRPVYGDTEKFQSDPHWKNYLLFYEYFHGDNGAGIGASHQTGWTGLIARFLHLFDSVTASDALNDQTSLLMRSKPLAAAEGVVPGEKAAAAR</sequence>
<dbReference type="InterPro" id="IPR054491">
    <property type="entry name" value="MGH1-like_GH"/>
</dbReference>
<dbReference type="RefSeq" id="WP_130420682.1">
    <property type="nucleotide sequence ID" value="NZ_SHKW01000001.1"/>
</dbReference>
<evidence type="ECO:0000313" key="3">
    <source>
        <dbReference type="Proteomes" id="UP000292958"/>
    </source>
</evidence>
<evidence type="ECO:0000259" key="1">
    <source>
        <dbReference type="Pfam" id="PF22422"/>
    </source>
</evidence>
<dbReference type="AlphaFoldDB" id="A0A4Q7YZM7"/>
<protein>
    <recommendedName>
        <fullName evidence="1">Mannosylglycerate hydrolase MGH1-like glycoside hydrolase domain-containing protein</fullName>
    </recommendedName>
</protein>
<comment type="caution">
    <text evidence="2">The sequence shown here is derived from an EMBL/GenBank/DDBJ whole genome shotgun (WGS) entry which is preliminary data.</text>
</comment>
<organism evidence="2 3">
    <name type="scientific">Edaphobacter modestus</name>
    <dbReference type="NCBI Taxonomy" id="388466"/>
    <lineage>
        <taxon>Bacteria</taxon>
        <taxon>Pseudomonadati</taxon>
        <taxon>Acidobacteriota</taxon>
        <taxon>Terriglobia</taxon>
        <taxon>Terriglobales</taxon>
        <taxon>Acidobacteriaceae</taxon>
        <taxon>Edaphobacter</taxon>
    </lineage>
</organism>
<accession>A0A4Q7YZM7</accession>
<dbReference type="EMBL" id="SHKW01000001">
    <property type="protein sequence ID" value="RZU42693.1"/>
    <property type="molecule type" value="Genomic_DNA"/>
</dbReference>
<name>A0A4Q7YZM7_9BACT</name>
<dbReference type="InterPro" id="IPR008928">
    <property type="entry name" value="6-hairpin_glycosidase_sf"/>
</dbReference>
<dbReference type="OrthoDB" id="9798687at2"/>
<proteinExistence type="predicted"/>
<gene>
    <name evidence="2" type="ORF">BDD14_4285</name>
</gene>
<feature type="domain" description="Mannosylglycerate hydrolase MGH1-like glycoside hydrolase" evidence="1">
    <location>
        <begin position="420"/>
        <end position="524"/>
    </location>
</feature>
<reference evidence="2 3" key="1">
    <citation type="submission" date="2019-02" db="EMBL/GenBank/DDBJ databases">
        <title>Genomic Encyclopedia of Archaeal and Bacterial Type Strains, Phase II (KMG-II): from individual species to whole genera.</title>
        <authorList>
            <person name="Goeker M."/>
        </authorList>
    </citation>
    <scope>NUCLEOTIDE SEQUENCE [LARGE SCALE GENOMIC DNA]</scope>
    <source>
        <strain evidence="2 3">DSM 18101</strain>
    </source>
</reference>
<dbReference type="InterPro" id="IPR004888">
    <property type="entry name" value="Glycoside_hydrolase_63"/>
</dbReference>